<reference evidence="1" key="1">
    <citation type="journal article" date="2015" name="Nature">
        <title>Complex archaea that bridge the gap between prokaryotes and eukaryotes.</title>
        <authorList>
            <person name="Spang A."/>
            <person name="Saw J.H."/>
            <person name="Jorgensen S.L."/>
            <person name="Zaremba-Niedzwiedzka K."/>
            <person name="Martijn J."/>
            <person name="Lind A.E."/>
            <person name="van Eijk R."/>
            <person name="Schleper C."/>
            <person name="Guy L."/>
            <person name="Ettema T.J."/>
        </authorList>
    </citation>
    <scope>NUCLEOTIDE SEQUENCE</scope>
</reference>
<sequence length="326" mass="38410">MERGKKFLLDRVYQEIKAGLSPSKISKKHNISKQNLNYYVGKLKKLGLIEKKGYGVWVCTRNIKQVKTLTTRQYNKKTFTSSKKEIRGHAFIWKIHFDDPIYWEGYVNKYQKKKLSFQLMKHNNILRTVFQNRKIWLGKKGMIIYEPIDFMGRSSFEVKGKAVFEMDLLIKNLLKELGIIFRPYKFTTSREHYGIMKNELARQYNDRKEKMAIRSSDGDVWMWIDDSKGLGELENKEPNVNRQVQNFWNNHKKHGFNIDADFVLGGFNENTQAINRNVAHIEKNAQHLEFYLENMKSHVKAIQQLGNAVETLSKQVEDIKGKSEHL</sequence>
<dbReference type="EMBL" id="LAZR01013412">
    <property type="protein sequence ID" value="KKM22077.1"/>
    <property type="molecule type" value="Genomic_DNA"/>
</dbReference>
<name>A0A0F9I3K3_9ZZZZ</name>
<accession>A0A0F9I3K3</accession>
<dbReference type="AlphaFoldDB" id="A0A0F9I3K3"/>
<dbReference type="CDD" id="cd00090">
    <property type="entry name" value="HTH_ARSR"/>
    <property type="match status" value="1"/>
</dbReference>
<comment type="caution">
    <text evidence="1">The sequence shown here is derived from an EMBL/GenBank/DDBJ whole genome shotgun (WGS) entry which is preliminary data.</text>
</comment>
<dbReference type="InterPro" id="IPR036388">
    <property type="entry name" value="WH-like_DNA-bd_sf"/>
</dbReference>
<dbReference type="Gene3D" id="1.10.10.10">
    <property type="entry name" value="Winged helix-like DNA-binding domain superfamily/Winged helix DNA-binding domain"/>
    <property type="match status" value="1"/>
</dbReference>
<dbReference type="SUPFAM" id="SSF46785">
    <property type="entry name" value="Winged helix' DNA-binding domain"/>
    <property type="match status" value="1"/>
</dbReference>
<protein>
    <submittedName>
        <fullName evidence="1">Uncharacterized protein</fullName>
    </submittedName>
</protein>
<gene>
    <name evidence="1" type="ORF">LCGC14_1629030</name>
</gene>
<proteinExistence type="predicted"/>
<evidence type="ECO:0000313" key="1">
    <source>
        <dbReference type="EMBL" id="KKM22077.1"/>
    </source>
</evidence>
<dbReference type="InterPro" id="IPR011991">
    <property type="entry name" value="ArsR-like_HTH"/>
</dbReference>
<dbReference type="InterPro" id="IPR036390">
    <property type="entry name" value="WH_DNA-bd_sf"/>
</dbReference>
<organism evidence="1">
    <name type="scientific">marine sediment metagenome</name>
    <dbReference type="NCBI Taxonomy" id="412755"/>
    <lineage>
        <taxon>unclassified sequences</taxon>
        <taxon>metagenomes</taxon>
        <taxon>ecological metagenomes</taxon>
    </lineage>
</organism>